<dbReference type="Proteomes" id="UP000298860">
    <property type="component" value="Unassembled WGS sequence"/>
</dbReference>
<comment type="caution">
    <text evidence="2">The sequence shown here is derived from an EMBL/GenBank/DDBJ whole genome shotgun (WGS) entry which is preliminary data.</text>
</comment>
<dbReference type="Pfam" id="PF07179">
    <property type="entry name" value="SseB"/>
    <property type="match status" value="1"/>
</dbReference>
<name>A0A4D4JB08_9PSEU</name>
<dbReference type="InterPro" id="IPR009839">
    <property type="entry name" value="SseB_N"/>
</dbReference>
<dbReference type="EMBL" id="BJFL01000061">
    <property type="protein sequence ID" value="GDY33841.1"/>
    <property type="molecule type" value="Genomic_DNA"/>
</dbReference>
<evidence type="ECO:0000313" key="2">
    <source>
        <dbReference type="EMBL" id="GDY33841.1"/>
    </source>
</evidence>
<accession>A0A4D4JB08</accession>
<reference evidence="3" key="1">
    <citation type="submission" date="2019-04" db="EMBL/GenBank/DDBJ databases">
        <title>Draft genome sequence of Pseudonocardiaceae bacterium SL3-2-4.</title>
        <authorList>
            <person name="Ningsih F."/>
            <person name="Yokota A."/>
            <person name="Sakai Y."/>
            <person name="Nanatani K."/>
            <person name="Yabe S."/>
            <person name="Oetari A."/>
            <person name="Sjamsuridzal W."/>
        </authorList>
    </citation>
    <scope>NUCLEOTIDE SEQUENCE [LARGE SCALE GENOMIC DNA]</scope>
    <source>
        <strain evidence="3">SL3-2-4</strain>
    </source>
</reference>
<feature type="domain" description="SseB protein N-terminal" evidence="1">
    <location>
        <begin position="8"/>
        <end position="111"/>
    </location>
</feature>
<organism evidence="2 3">
    <name type="scientific">Gandjariella thermophila</name>
    <dbReference type="NCBI Taxonomy" id="1931992"/>
    <lineage>
        <taxon>Bacteria</taxon>
        <taxon>Bacillati</taxon>
        <taxon>Actinomycetota</taxon>
        <taxon>Actinomycetes</taxon>
        <taxon>Pseudonocardiales</taxon>
        <taxon>Pseudonocardiaceae</taxon>
        <taxon>Gandjariella</taxon>
    </lineage>
</organism>
<dbReference type="AlphaFoldDB" id="A0A4D4JB08"/>
<keyword evidence="3" id="KW-1185">Reference proteome</keyword>
<dbReference type="OrthoDB" id="4566001at2"/>
<evidence type="ECO:0000313" key="3">
    <source>
        <dbReference type="Proteomes" id="UP000298860"/>
    </source>
</evidence>
<evidence type="ECO:0000259" key="1">
    <source>
        <dbReference type="Pfam" id="PF07179"/>
    </source>
</evidence>
<sequence length="130" mass="13477">MVLAERISAIYHGSGDGNALVEAFRQSVVLVPLGDADLPLSGTWGGIRWIYAFSSEAELAAFAAARGEADRSWDYATFRGWRLLDVVVAEVGGPAGVALDVAGPRPMMFPPVTGIVPAPVAVDAGAVSHG</sequence>
<protein>
    <recommendedName>
        <fullName evidence="1">SseB protein N-terminal domain-containing protein</fullName>
    </recommendedName>
</protein>
<gene>
    <name evidence="2" type="ORF">GTS_54740</name>
</gene>
<proteinExistence type="predicted"/>